<keyword evidence="2" id="KW-1185">Reference proteome</keyword>
<sequence>MPGGSVLTVSEPKTLGGRPHLDNAEFSAVTGTMEDSLLTSYPGASTSFGAFYGAPPKKNMVMAIAVAAPIPDPALELDRNFTNMSLTGLAVDDVAPVGTGSLGGVARCGNSETSGIDLAVCVWSDEGSVGMLVWYHSSATRAKAEFPVLRGQIEKVG</sequence>
<organism evidence="1 2">
    <name type="scientific">Actinoplanes siamensis</name>
    <dbReference type="NCBI Taxonomy" id="1223317"/>
    <lineage>
        <taxon>Bacteria</taxon>
        <taxon>Bacillati</taxon>
        <taxon>Actinomycetota</taxon>
        <taxon>Actinomycetes</taxon>
        <taxon>Micromonosporales</taxon>
        <taxon>Micromonosporaceae</taxon>
        <taxon>Actinoplanes</taxon>
    </lineage>
</organism>
<name>A0A919N7T4_9ACTN</name>
<reference evidence="1" key="1">
    <citation type="submission" date="2021-01" db="EMBL/GenBank/DDBJ databases">
        <title>Whole genome shotgun sequence of Actinoplanes siamensis NBRC 109076.</title>
        <authorList>
            <person name="Komaki H."/>
            <person name="Tamura T."/>
        </authorList>
    </citation>
    <scope>NUCLEOTIDE SEQUENCE</scope>
    <source>
        <strain evidence="1">NBRC 109076</strain>
    </source>
</reference>
<gene>
    <name evidence="1" type="ORF">Asi03nite_34480</name>
</gene>
<evidence type="ECO:0000313" key="2">
    <source>
        <dbReference type="Proteomes" id="UP000629619"/>
    </source>
</evidence>
<dbReference type="AlphaFoldDB" id="A0A919N7T4"/>
<accession>A0A919N7T4</accession>
<protein>
    <submittedName>
        <fullName evidence="1">Uncharacterized protein</fullName>
    </submittedName>
</protein>
<comment type="caution">
    <text evidence="1">The sequence shown here is derived from an EMBL/GenBank/DDBJ whole genome shotgun (WGS) entry which is preliminary data.</text>
</comment>
<proteinExistence type="predicted"/>
<evidence type="ECO:0000313" key="1">
    <source>
        <dbReference type="EMBL" id="GIF05910.1"/>
    </source>
</evidence>
<dbReference type="Proteomes" id="UP000629619">
    <property type="component" value="Unassembled WGS sequence"/>
</dbReference>
<dbReference type="EMBL" id="BOMW01000032">
    <property type="protein sequence ID" value="GIF05910.1"/>
    <property type="molecule type" value="Genomic_DNA"/>
</dbReference>